<evidence type="ECO:0000313" key="2">
    <source>
        <dbReference type="Proteomes" id="UP001597469"/>
    </source>
</evidence>
<comment type="caution">
    <text evidence="1">The sequence shown here is derived from an EMBL/GenBank/DDBJ whole genome shotgun (WGS) entry which is preliminary data.</text>
</comment>
<protein>
    <submittedName>
        <fullName evidence="1">Uncharacterized protein</fullName>
    </submittedName>
</protein>
<organism evidence="1 2">
    <name type="scientific">Spirosoma soli</name>
    <dbReference type="NCBI Taxonomy" id="1770529"/>
    <lineage>
        <taxon>Bacteria</taxon>
        <taxon>Pseudomonadati</taxon>
        <taxon>Bacteroidota</taxon>
        <taxon>Cytophagia</taxon>
        <taxon>Cytophagales</taxon>
        <taxon>Cytophagaceae</taxon>
        <taxon>Spirosoma</taxon>
    </lineage>
</organism>
<proteinExistence type="predicted"/>
<dbReference type="Proteomes" id="UP001597469">
    <property type="component" value="Unassembled WGS sequence"/>
</dbReference>
<name>A0ABW5MAZ4_9BACT</name>
<sequence>MVIGENIKPNQLSALAFAINNRCVIQIKHRGVWRTVEPFMTGLRCDTQCLGLWGYCRDVVPQDGNGQCRWQFFAVEEIDHLEMTLYSFEVRYDFLDYCKWLDPVYAVFKP</sequence>
<dbReference type="RefSeq" id="WP_381526487.1">
    <property type="nucleotide sequence ID" value="NZ_JBHULN010000019.1"/>
</dbReference>
<gene>
    <name evidence="1" type="ORF">ACFSUS_23545</name>
</gene>
<dbReference type="EMBL" id="JBHULN010000019">
    <property type="protein sequence ID" value="MFD2573634.1"/>
    <property type="molecule type" value="Genomic_DNA"/>
</dbReference>
<reference evidence="2" key="1">
    <citation type="journal article" date="2019" name="Int. J. Syst. Evol. Microbiol.">
        <title>The Global Catalogue of Microorganisms (GCM) 10K type strain sequencing project: providing services to taxonomists for standard genome sequencing and annotation.</title>
        <authorList>
            <consortium name="The Broad Institute Genomics Platform"/>
            <consortium name="The Broad Institute Genome Sequencing Center for Infectious Disease"/>
            <person name="Wu L."/>
            <person name="Ma J."/>
        </authorList>
    </citation>
    <scope>NUCLEOTIDE SEQUENCE [LARGE SCALE GENOMIC DNA]</scope>
    <source>
        <strain evidence="2">KCTC 42805</strain>
    </source>
</reference>
<keyword evidence="2" id="KW-1185">Reference proteome</keyword>
<accession>A0ABW5MAZ4</accession>
<evidence type="ECO:0000313" key="1">
    <source>
        <dbReference type="EMBL" id="MFD2573634.1"/>
    </source>
</evidence>